<evidence type="ECO:0000313" key="1">
    <source>
        <dbReference type="EMBL" id="KAF3768367.1"/>
    </source>
</evidence>
<sequence>MLISRKRSTSQYSLSSAPLSPYQYVAPRQLYGITIAVTTSPCWFLDAAQLASFASFFICKTNQS</sequence>
<name>A0A9P4Y7J6_CRYP1</name>
<proteinExistence type="predicted"/>
<dbReference type="GeneID" id="63836572"/>
<dbReference type="Proteomes" id="UP000803844">
    <property type="component" value="Unassembled WGS sequence"/>
</dbReference>
<organism evidence="1 2">
    <name type="scientific">Cryphonectria parasitica (strain ATCC 38755 / EP155)</name>
    <dbReference type="NCBI Taxonomy" id="660469"/>
    <lineage>
        <taxon>Eukaryota</taxon>
        <taxon>Fungi</taxon>
        <taxon>Dikarya</taxon>
        <taxon>Ascomycota</taxon>
        <taxon>Pezizomycotina</taxon>
        <taxon>Sordariomycetes</taxon>
        <taxon>Sordariomycetidae</taxon>
        <taxon>Diaporthales</taxon>
        <taxon>Cryphonectriaceae</taxon>
        <taxon>Cryphonectria-Endothia species complex</taxon>
        <taxon>Cryphonectria</taxon>
    </lineage>
</organism>
<evidence type="ECO:0000313" key="2">
    <source>
        <dbReference type="Proteomes" id="UP000803844"/>
    </source>
</evidence>
<accession>A0A9P4Y7J6</accession>
<dbReference type="RefSeq" id="XP_040779328.1">
    <property type="nucleotide sequence ID" value="XM_040919443.1"/>
</dbReference>
<comment type="caution">
    <text evidence="1">The sequence shown here is derived from an EMBL/GenBank/DDBJ whole genome shotgun (WGS) entry which is preliminary data.</text>
</comment>
<protein>
    <submittedName>
        <fullName evidence="1">Uncharacterized protein</fullName>
    </submittedName>
</protein>
<keyword evidence="2" id="KW-1185">Reference proteome</keyword>
<dbReference type="EMBL" id="MU032345">
    <property type="protein sequence ID" value="KAF3768367.1"/>
    <property type="molecule type" value="Genomic_DNA"/>
</dbReference>
<gene>
    <name evidence="1" type="ORF">M406DRAFT_320852</name>
</gene>
<reference evidence="1" key="1">
    <citation type="journal article" date="2020" name="Phytopathology">
        <title>Genome sequence of the chestnut blight fungus Cryphonectria parasitica EP155: A fundamental resource for an archetypical invasive plant pathogen.</title>
        <authorList>
            <person name="Crouch J.A."/>
            <person name="Dawe A."/>
            <person name="Aerts A."/>
            <person name="Barry K."/>
            <person name="Churchill A.C.L."/>
            <person name="Grimwood J."/>
            <person name="Hillman B."/>
            <person name="Milgroom M.G."/>
            <person name="Pangilinan J."/>
            <person name="Smith M."/>
            <person name="Salamov A."/>
            <person name="Schmutz J."/>
            <person name="Yadav J."/>
            <person name="Grigoriev I.V."/>
            <person name="Nuss D."/>
        </authorList>
    </citation>
    <scope>NUCLEOTIDE SEQUENCE</scope>
    <source>
        <strain evidence="1">EP155</strain>
    </source>
</reference>
<dbReference type="AlphaFoldDB" id="A0A9P4Y7J6"/>